<feature type="domain" description="Reverse transcriptase zinc-binding" evidence="3">
    <location>
        <begin position="17"/>
        <end position="114"/>
    </location>
</feature>
<evidence type="ECO:0000313" key="5">
    <source>
        <dbReference type="Proteomes" id="UP000824890"/>
    </source>
</evidence>
<organism evidence="4 5">
    <name type="scientific">Brassica napus</name>
    <name type="common">Rape</name>
    <dbReference type="NCBI Taxonomy" id="3708"/>
    <lineage>
        <taxon>Eukaryota</taxon>
        <taxon>Viridiplantae</taxon>
        <taxon>Streptophyta</taxon>
        <taxon>Embryophyta</taxon>
        <taxon>Tracheophyta</taxon>
        <taxon>Spermatophyta</taxon>
        <taxon>Magnoliopsida</taxon>
        <taxon>eudicotyledons</taxon>
        <taxon>Gunneridae</taxon>
        <taxon>Pentapetalae</taxon>
        <taxon>rosids</taxon>
        <taxon>malvids</taxon>
        <taxon>Brassicales</taxon>
        <taxon>Brassicaceae</taxon>
        <taxon>Brassiceae</taxon>
        <taxon>Brassica</taxon>
    </lineage>
</organism>
<evidence type="ECO:0000259" key="3">
    <source>
        <dbReference type="Pfam" id="PF13966"/>
    </source>
</evidence>
<accession>A0ABQ7YBY5</accession>
<feature type="compositionally biased region" description="Polar residues" evidence="1">
    <location>
        <begin position="567"/>
        <end position="578"/>
    </location>
</feature>
<dbReference type="Pfam" id="PF13456">
    <property type="entry name" value="RVT_3"/>
    <property type="match status" value="1"/>
</dbReference>
<name>A0ABQ7YBY5_BRANA</name>
<dbReference type="EMBL" id="JAGKQM010000018">
    <property type="protein sequence ID" value="KAH0865667.1"/>
    <property type="molecule type" value="Genomic_DNA"/>
</dbReference>
<dbReference type="Gene3D" id="3.30.420.10">
    <property type="entry name" value="Ribonuclease H-like superfamily/Ribonuclease H"/>
    <property type="match status" value="1"/>
</dbReference>
<gene>
    <name evidence="4" type="ORF">HID58_082878</name>
</gene>
<dbReference type="InterPro" id="IPR044730">
    <property type="entry name" value="RNase_H-like_dom_plant"/>
</dbReference>
<feature type="compositionally biased region" description="Low complexity" evidence="1">
    <location>
        <begin position="655"/>
        <end position="665"/>
    </location>
</feature>
<dbReference type="PANTHER" id="PTHR34146:SF3">
    <property type="entry name" value="POLYNUCLEOTIDYL TRANSFERASE, RIBONUCLEASE H-LIKE SUPERFAMILY PROTEIN"/>
    <property type="match status" value="1"/>
</dbReference>
<dbReference type="SUPFAM" id="SSF53098">
    <property type="entry name" value="Ribonuclease H-like"/>
    <property type="match status" value="1"/>
</dbReference>
<protein>
    <recommendedName>
        <fullName evidence="6">Reverse transcriptase zinc-binding domain-containing protein</fullName>
    </recommendedName>
</protein>
<dbReference type="InterPro" id="IPR012337">
    <property type="entry name" value="RNaseH-like_sf"/>
</dbReference>
<dbReference type="PANTHER" id="PTHR34146">
    <property type="entry name" value="POLYNUCLEOTIDYL TRANSFERASE, RIBONUCLEASE H-LIKE SUPERFAMILY PROTEIN-RELATED"/>
    <property type="match status" value="1"/>
</dbReference>
<evidence type="ECO:0008006" key="6">
    <source>
        <dbReference type="Google" id="ProtNLM"/>
    </source>
</evidence>
<feature type="region of interest" description="Disordered" evidence="1">
    <location>
        <begin position="458"/>
        <end position="493"/>
    </location>
</feature>
<dbReference type="InterPro" id="IPR036397">
    <property type="entry name" value="RNaseH_sf"/>
</dbReference>
<feature type="domain" description="RNase H type-1" evidence="2">
    <location>
        <begin position="226"/>
        <end position="353"/>
    </location>
</feature>
<dbReference type="CDD" id="cd06222">
    <property type="entry name" value="RNase_H_like"/>
    <property type="match status" value="1"/>
</dbReference>
<dbReference type="InterPro" id="IPR026960">
    <property type="entry name" value="RVT-Znf"/>
</dbReference>
<evidence type="ECO:0000259" key="2">
    <source>
        <dbReference type="Pfam" id="PF13456"/>
    </source>
</evidence>
<feature type="compositionally biased region" description="Basic and acidic residues" evidence="1">
    <location>
        <begin position="596"/>
        <end position="608"/>
    </location>
</feature>
<reference evidence="4 5" key="1">
    <citation type="submission" date="2021-05" db="EMBL/GenBank/DDBJ databases">
        <title>Genome Assembly of Synthetic Allotetraploid Brassica napus Reveals Homoeologous Exchanges between Subgenomes.</title>
        <authorList>
            <person name="Davis J.T."/>
        </authorList>
    </citation>
    <scope>NUCLEOTIDE SEQUENCE [LARGE SCALE GENOMIC DNA]</scope>
    <source>
        <strain evidence="5">cv. Da-Ae</strain>
        <tissue evidence="4">Seedling</tissue>
    </source>
</reference>
<dbReference type="InterPro" id="IPR002156">
    <property type="entry name" value="RNaseH_domain"/>
</dbReference>
<evidence type="ECO:0000313" key="4">
    <source>
        <dbReference type="EMBL" id="KAH0865667.1"/>
    </source>
</evidence>
<dbReference type="Proteomes" id="UP000824890">
    <property type="component" value="Unassembled WGS sequence"/>
</dbReference>
<feature type="compositionally biased region" description="Low complexity" evidence="1">
    <location>
        <begin position="460"/>
        <end position="493"/>
    </location>
</feature>
<keyword evidence="5" id="KW-1185">Reference proteome</keyword>
<dbReference type="Pfam" id="PF13966">
    <property type="entry name" value="zf-RVT"/>
    <property type="match status" value="1"/>
</dbReference>
<feature type="region of interest" description="Disordered" evidence="1">
    <location>
        <begin position="545"/>
        <end position="665"/>
    </location>
</feature>
<evidence type="ECO:0000256" key="1">
    <source>
        <dbReference type="SAM" id="MobiDB-lite"/>
    </source>
</evidence>
<sequence>MSNPDTLVWSYTKDGNYSVKTGYHLQCQMEDQDSQIDQVTIPEEVRKCCSNIWKLKIPLRLKTFWWRVAHNSLAVMDNMRKRGIVIDNTCQTCGESTETLNHMLFECRVAKEIWEMIPTSFYVSASTSDNLIENINYLLIGAKQDKREALNFFAGWNIWKMRNNILFHHKRDHILRVIHAAIRENQCWNKAIDIESSQKQSTGAQRNQMENIHEVLPPLTNLYCLVDASWKSNQELAGIGWSLHSKEGIQKIRGSSSIVPTNTSIEAEAMAMLMAVQQIKSLRYENVAFISDCKQLIDELNQFYAEKTIISKRVTEAVSMIRDIYNISRACNFSFHFMSRSFLNVVDALAKEARTKNQSYLRTSGGLAAVLNVSHTRLPEVASSILGGSGVELGGLRPVLNVGYGFWRGGPSGAIFSPTKVSSFAAHLRRLARRRNPAQIPPSALPFIMAKKKKPKLGLSSRGASASPTSSSSSRSSGAPSDASAKSPPSSTSKKLDLAAAMVVSSVDLLVSDPPLETRATEKSTTDAIELSVSDKALAPSLPLITEDGNLKDTPASPSVHAATVASPEQNAPATTSMDLAAENLTPPPPASNPTDKWDHAPGPDKGKGIFNAAPSAAKDSIPNHSAKTAMHTGQAESSKAHDPLSVSEAESDSSDIQSSEIVIV</sequence>
<proteinExistence type="predicted"/>
<comment type="caution">
    <text evidence="4">The sequence shown here is derived from an EMBL/GenBank/DDBJ whole genome shotgun (WGS) entry which is preliminary data.</text>
</comment>